<evidence type="ECO:0000313" key="3">
    <source>
        <dbReference type="Proteomes" id="UP000821853"/>
    </source>
</evidence>
<name>A0A9J6F714_HAELO</name>
<dbReference type="EMBL" id="JABSTR010000001">
    <property type="protein sequence ID" value="KAH9360854.1"/>
    <property type="molecule type" value="Genomic_DNA"/>
</dbReference>
<sequence>MGNLHIGDHNGRSDDDPEHRSMAEPAPTFELEEAGQDNSNKCINGGDLIFDDHELSLLESRRDAAALTAPTFTSTPFEGSPVPLRDSMPLIYFTPDGPKKPTHGFLAKSDSEAGVLDRVAEEQLMVPFYRHLGFNETDTMAPVDEATATATMPVPPDKALNRSLSFIVAPAVAVAVDHAEVDEAAASPPLPSGTTVDMRLSFVVTPATEPVEADKAAATASPNLPVACDTGDSHTHSSLTGEDSFVTKLFLCAFLFYLKW</sequence>
<accession>A0A9J6F714</accession>
<dbReference type="AlphaFoldDB" id="A0A9J6F714"/>
<keyword evidence="3" id="KW-1185">Reference proteome</keyword>
<protein>
    <submittedName>
        <fullName evidence="2">Uncharacterized protein</fullName>
    </submittedName>
</protein>
<gene>
    <name evidence="2" type="ORF">HPB48_009352</name>
</gene>
<proteinExistence type="predicted"/>
<organism evidence="2 3">
    <name type="scientific">Haemaphysalis longicornis</name>
    <name type="common">Bush tick</name>
    <dbReference type="NCBI Taxonomy" id="44386"/>
    <lineage>
        <taxon>Eukaryota</taxon>
        <taxon>Metazoa</taxon>
        <taxon>Ecdysozoa</taxon>
        <taxon>Arthropoda</taxon>
        <taxon>Chelicerata</taxon>
        <taxon>Arachnida</taxon>
        <taxon>Acari</taxon>
        <taxon>Parasitiformes</taxon>
        <taxon>Ixodida</taxon>
        <taxon>Ixodoidea</taxon>
        <taxon>Ixodidae</taxon>
        <taxon>Haemaphysalinae</taxon>
        <taxon>Haemaphysalis</taxon>
    </lineage>
</organism>
<reference evidence="2 3" key="1">
    <citation type="journal article" date="2020" name="Cell">
        <title>Large-Scale Comparative Analyses of Tick Genomes Elucidate Their Genetic Diversity and Vector Capacities.</title>
        <authorList>
            <consortium name="Tick Genome and Microbiome Consortium (TIGMIC)"/>
            <person name="Jia N."/>
            <person name="Wang J."/>
            <person name="Shi W."/>
            <person name="Du L."/>
            <person name="Sun Y."/>
            <person name="Zhan W."/>
            <person name="Jiang J.F."/>
            <person name="Wang Q."/>
            <person name="Zhang B."/>
            <person name="Ji P."/>
            <person name="Bell-Sakyi L."/>
            <person name="Cui X.M."/>
            <person name="Yuan T.T."/>
            <person name="Jiang B.G."/>
            <person name="Yang W.F."/>
            <person name="Lam T.T."/>
            <person name="Chang Q.C."/>
            <person name="Ding S.J."/>
            <person name="Wang X.J."/>
            <person name="Zhu J.G."/>
            <person name="Ruan X.D."/>
            <person name="Zhao L."/>
            <person name="Wei J.T."/>
            <person name="Ye R.Z."/>
            <person name="Que T.C."/>
            <person name="Du C.H."/>
            <person name="Zhou Y.H."/>
            <person name="Cheng J.X."/>
            <person name="Dai P.F."/>
            <person name="Guo W.B."/>
            <person name="Han X.H."/>
            <person name="Huang E.J."/>
            <person name="Li L.F."/>
            <person name="Wei W."/>
            <person name="Gao Y.C."/>
            <person name="Liu J.Z."/>
            <person name="Shao H.Z."/>
            <person name="Wang X."/>
            <person name="Wang C.C."/>
            <person name="Yang T.C."/>
            <person name="Huo Q.B."/>
            <person name="Li W."/>
            <person name="Chen H.Y."/>
            <person name="Chen S.E."/>
            <person name="Zhou L.G."/>
            <person name="Ni X.B."/>
            <person name="Tian J.H."/>
            <person name="Sheng Y."/>
            <person name="Liu T."/>
            <person name="Pan Y.S."/>
            <person name="Xia L.Y."/>
            <person name="Li J."/>
            <person name="Zhao F."/>
            <person name="Cao W.C."/>
        </authorList>
    </citation>
    <scope>NUCLEOTIDE SEQUENCE [LARGE SCALE GENOMIC DNA]</scope>
    <source>
        <strain evidence="2">HaeL-2018</strain>
    </source>
</reference>
<evidence type="ECO:0000313" key="2">
    <source>
        <dbReference type="EMBL" id="KAH9360854.1"/>
    </source>
</evidence>
<dbReference type="VEuPathDB" id="VectorBase:HLOH_053998"/>
<dbReference type="Proteomes" id="UP000821853">
    <property type="component" value="Chromosome 1"/>
</dbReference>
<evidence type="ECO:0000256" key="1">
    <source>
        <dbReference type="SAM" id="MobiDB-lite"/>
    </source>
</evidence>
<comment type="caution">
    <text evidence="2">The sequence shown here is derived from an EMBL/GenBank/DDBJ whole genome shotgun (WGS) entry which is preliminary data.</text>
</comment>
<feature type="region of interest" description="Disordered" evidence="1">
    <location>
        <begin position="1"/>
        <end position="22"/>
    </location>
</feature>